<keyword evidence="1" id="KW-0812">Transmembrane</keyword>
<dbReference type="Proteomes" id="UP000317944">
    <property type="component" value="Unassembled WGS sequence"/>
</dbReference>
<sequence>MSNKYNKYVSFITVITILVLLLLTTNKIKQEVFLLLFIPLAIAMLIFGFLELKKILKNKKNIDLHASEIKNELKNRIKTK</sequence>
<name>A0A544UQC3_LYSSH</name>
<feature type="transmembrane region" description="Helical" evidence="1">
    <location>
        <begin position="7"/>
        <end position="26"/>
    </location>
</feature>
<comment type="caution">
    <text evidence="2">The sequence shown here is derived from an EMBL/GenBank/DDBJ whole genome shotgun (WGS) entry which is preliminary data.</text>
</comment>
<organism evidence="2 3">
    <name type="scientific">Lysinibacillus sphaericus</name>
    <name type="common">Bacillus sphaericus</name>
    <dbReference type="NCBI Taxonomy" id="1421"/>
    <lineage>
        <taxon>Bacteria</taxon>
        <taxon>Bacillati</taxon>
        <taxon>Bacillota</taxon>
        <taxon>Bacilli</taxon>
        <taxon>Bacillales</taxon>
        <taxon>Bacillaceae</taxon>
        <taxon>Lysinibacillus</taxon>
    </lineage>
</organism>
<proteinExistence type="predicted"/>
<keyword evidence="1" id="KW-0472">Membrane</keyword>
<protein>
    <submittedName>
        <fullName evidence="2">Uncharacterized protein</fullName>
    </submittedName>
</protein>
<dbReference type="AlphaFoldDB" id="A0A544UQC3"/>
<evidence type="ECO:0000313" key="3">
    <source>
        <dbReference type="Proteomes" id="UP000317944"/>
    </source>
</evidence>
<reference evidence="2 3" key="1">
    <citation type="submission" date="2018-03" db="EMBL/GenBank/DDBJ databases">
        <title>Aerobic endospore-forming bacteria genome sequencing and assembly.</title>
        <authorList>
            <person name="Cavalcante D.A."/>
            <person name="Driks A."/>
            <person name="Putonti C."/>
            <person name="De-Souza M.T."/>
        </authorList>
    </citation>
    <scope>NUCLEOTIDE SEQUENCE [LARGE SCALE GENOMIC DNA]</scope>
    <source>
        <strain evidence="2 3">SDF0037</strain>
    </source>
</reference>
<feature type="transmembrane region" description="Helical" evidence="1">
    <location>
        <begin position="32"/>
        <end position="50"/>
    </location>
</feature>
<evidence type="ECO:0000256" key="1">
    <source>
        <dbReference type="SAM" id="Phobius"/>
    </source>
</evidence>
<keyword evidence="1" id="KW-1133">Transmembrane helix</keyword>
<accession>A0A544UQC3</accession>
<dbReference type="EMBL" id="SADV01000004">
    <property type="protein sequence ID" value="TQR36042.1"/>
    <property type="molecule type" value="Genomic_DNA"/>
</dbReference>
<gene>
    <name evidence="2" type="ORF">C7Y47_07120</name>
</gene>
<evidence type="ECO:0000313" key="2">
    <source>
        <dbReference type="EMBL" id="TQR36042.1"/>
    </source>
</evidence>
<dbReference type="RefSeq" id="WP_142508129.1">
    <property type="nucleotide sequence ID" value="NZ_SADV01000004.1"/>
</dbReference>